<dbReference type="AntiFam" id="ANF00038">
    <property type="entry name" value="Overlaps SRP RNA, same strand"/>
</dbReference>
<reference evidence="1" key="1">
    <citation type="submission" date="2022-02" db="EMBL/GenBank/DDBJ databases">
        <authorList>
            <person name="Henning P.M."/>
            <person name="McCubbin A.G."/>
            <person name="Shore J.S."/>
        </authorList>
    </citation>
    <scope>NUCLEOTIDE SEQUENCE</scope>
    <source>
        <strain evidence="1">F60SS</strain>
        <tissue evidence="1">Leaves</tissue>
    </source>
</reference>
<dbReference type="EMBL" id="JAKUCV010002223">
    <property type="protein sequence ID" value="KAJ4843484.1"/>
    <property type="molecule type" value="Genomic_DNA"/>
</dbReference>
<dbReference type="Proteomes" id="UP001141552">
    <property type="component" value="Unassembled WGS sequence"/>
</dbReference>
<protein>
    <submittedName>
        <fullName evidence="1">Uncharacterized protein</fullName>
    </submittedName>
</protein>
<evidence type="ECO:0000313" key="1">
    <source>
        <dbReference type="EMBL" id="KAJ4843484.1"/>
    </source>
</evidence>
<reference evidence="1" key="2">
    <citation type="journal article" date="2023" name="Plants (Basel)">
        <title>Annotation of the Turnera subulata (Passifloraceae) Draft Genome Reveals the S-Locus Evolved after the Divergence of Turneroideae from Passifloroideae in a Stepwise Manner.</title>
        <authorList>
            <person name="Henning P.M."/>
            <person name="Roalson E.H."/>
            <person name="Mir W."/>
            <person name="McCubbin A.G."/>
            <person name="Shore J.S."/>
        </authorList>
    </citation>
    <scope>NUCLEOTIDE SEQUENCE</scope>
    <source>
        <strain evidence="1">F60SS</strain>
    </source>
</reference>
<name>A0A9Q0G4N2_9ROSI</name>
<dbReference type="OrthoDB" id="1715569at2759"/>
<sequence length="52" mass="5887">FAKAWVTWFLKWRAPRQAGFTEQRQLPAPGSGRITGRCHHGFDNLTHHGSLG</sequence>
<evidence type="ECO:0000313" key="2">
    <source>
        <dbReference type="Proteomes" id="UP001141552"/>
    </source>
</evidence>
<feature type="non-terminal residue" evidence="1">
    <location>
        <position position="1"/>
    </location>
</feature>
<keyword evidence="2" id="KW-1185">Reference proteome</keyword>
<comment type="caution">
    <text evidence="1">The sequence shown here is derived from an EMBL/GenBank/DDBJ whole genome shotgun (WGS) entry which is preliminary data.</text>
</comment>
<accession>A0A9Q0G4N2</accession>
<organism evidence="1 2">
    <name type="scientific">Turnera subulata</name>
    <dbReference type="NCBI Taxonomy" id="218843"/>
    <lineage>
        <taxon>Eukaryota</taxon>
        <taxon>Viridiplantae</taxon>
        <taxon>Streptophyta</taxon>
        <taxon>Embryophyta</taxon>
        <taxon>Tracheophyta</taxon>
        <taxon>Spermatophyta</taxon>
        <taxon>Magnoliopsida</taxon>
        <taxon>eudicotyledons</taxon>
        <taxon>Gunneridae</taxon>
        <taxon>Pentapetalae</taxon>
        <taxon>rosids</taxon>
        <taxon>fabids</taxon>
        <taxon>Malpighiales</taxon>
        <taxon>Passifloraceae</taxon>
        <taxon>Turnera</taxon>
    </lineage>
</organism>
<proteinExistence type="predicted"/>
<dbReference type="AlphaFoldDB" id="A0A9Q0G4N2"/>
<gene>
    <name evidence="1" type="ORF">Tsubulata_043685</name>
</gene>